<name>A0A061AMI7_RHOTO</name>
<keyword evidence="6" id="KW-0539">Nucleus</keyword>
<evidence type="ECO:0000256" key="6">
    <source>
        <dbReference type="ARBA" id="ARBA00023242"/>
    </source>
</evidence>
<dbReference type="EMBL" id="LK052937">
    <property type="protein sequence ID" value="CDR36533.1"/>
    <property type="molecule type" value="Genomic_DNA"/>
</dbReference>
<dbReference type="GO" id="GO:0051382">
    <property type="term" value="P:kinetochore assembly"/>
    <property type="evidence" value="ECO:0007669"/>
    <property type="project" value="InterPro"/>
</dbReference>
<organism evidence="9">
    <name type="scientific">Rhodotorula toruloides</name>
    <name type="common">Yeast</name>
    <name type="synonym">Rhodosporidium toruloides</name>
    <dbReference type="NCBI Taxonomy" id="5286"/>
    <lineage>
        <taxon>Eukaryota</taxon>
        <taxon>Fungi</taxon>
        <taxon>Dikarya</taxon>
        <taxon>Basidiomycota</taxon>
        <taxon>Pucciniomycotina</taxon>
        <taxon>Microbotryomycetes</taxon>
        <taxon>Sporidiobolales</taxon>
        <taxon>Sporidiobolaceae</taxon>
        <taxon>Rhodotorula</taxon>
    </lineage>
</organism>
<keyword evidence="7" id="KW-0137">Centromere</keyword>
<dbReference type="GO" id="GO:0000775">
    <property type="term" value="C:chromosome, centromeric region"/>
    <property type="evidence" value="ECO:0007669"/>
    <property type="project" value="UniProtKB-SubCell"/>
</dbReference>
<sequence length="299" mass="33071">MACEADNEALRVEVLKVHAEIEGLEAEASQEADEALRRIRAMERELAQLEATLEVLRTDGSATDRGLSPRSPVVAEEQARENLAKTVAKLQPALRWEEERLEEEQIMLDRDKLYLRDAEALNTTLPARAAEASSAARRPTGESLVNRAQTHYDSLLARFRLLQGGLVSFIDDVLADDASDALFDLTRSEALAKKGKKAAASSFDLREYLRSNSGEAEDGESRAFQLKKLIESLMNLSVTSSQDPYLPDEPAFPSELVAFLVRAGIAEEQVVDRTSGVNGWSRRIRLRDFGGLRADDIDG</sequence>
<evidence type="ECO:0000256" key="4">
    <source>
        <dbReference type="ARBA" id="ARBA00022454"/>
    </source>
</evidence>
<proteinExistence type="inferred from homology"/>
<dbReference type="InterPro" id="IPR020993">
    <property type="entry name" value="Centromere_CenpK"/>
</dbReference>
<dbReference type="PANTHER" id="PTHR14401:SF6">
    <property type="entry name" value="CENTROMERE PROTEIN K"/>
    <property type="match status" value="1"/>
</dbReference>
<dbReference type="GO" id="GO:0000070">
    <property type="term" value="P:mitotic sister chromatid segregation"/>
    <property type="evidence" value="ECO:0007669"/>
    <property type="project" value="TreeGrafter"/>
</dbReference>
<evidence type="ECO:0000313" key="9">
    <source>
        <dbReference type="EMBL" id="CDR36533.1"/>
    </source>
</evidence>
<gene>
    <name evidence="9" type="ORF">RHTO0S_02e03466g</name>
</gene>
<comment type="subcellular location">
    <subcellularLocation>
        <location evidence="2">Chromosome</location>
        <location evidence="2">Centromere</location>
    </subcellularLocation>
    <subcellularLocation>
        <location evidence="1">Nucleus</location>
    </subcellularLocation>
</comment>
<evidence type="ECO:0000256" key="1">
    <source>
        <dbReference type="ARBA" id="ARBA00004123"/>
    </source>
</evidence>
<accession>A0A061AMI7</accession>
<evidence type="ECO:0000256" key="7">
    <source>
        <dbReference type="ARBA" id="ARBA00023328"/>
    </source>
</evidence>
<comment type="similarity">
    <text evidence="3">Belongs to the CENP-K/MCM22 family.</text>
</comment>
<evidence type="ECO:0000256" key="5">
    <source>
        <dbReference type="ARBA" id="ARBA00023054"/>
    </source>
</evidence>
<evidence type="ECO:0000256" key="3">
    <source>
        <dbReference type="ARBA" id="ARBA00005795"/>
    </source>
</evidence>
<evidence type="ECO:0000256" key="2">
    <source>
        <dbReference type="ARBA" id="ARBA00004584"/>
    </source>
</evidence>
<feature type="coiled-coil region" evidence="8">
    <location>
        <begin position="7"/>
        <end position="59"/>
    </location>
</feature>
<dbReference type="GO" id="GO:0005634">
    <property type="term" value="C:nucleus"/>
    <property type="evidence" value="ECO:0007669"/>
    <property type="project" value="UniProtKB-SubCell"/>
</dbReference>
<evidence type="ECO:0000256" key="8">
    <source>
        <dbReference type="SAM" id="Coils"/>
    </source>
</evidence>
<dbReference type="AlphaFoldDB" id="A0A061AMI7"/>
<keyword evidence="4" id="KW-0158">Chromosome</keyword>
<dbReference type="PANTHER" id="PTHR14401">
    <property type="entry name" value="CENTROMERE PROTEIN K"/>
    <property type="match status" value="1"/>
</dbReference>
<protein>
    <submittedName>
        <fullName evidence="9">RHTO0S02e03466g1_1</fullName>
    </submittedName>
</protein>
<reference evidence="9" key="1">
    <citation type="journal article" date="2014" name="Genome Announc.">
        <title>Draft genome sequence of Rhodosporidium toruloides CECT1137, an oleaginous yeast of biotechnological interest.</title>
        <authorList>
            <person name="Morin N."/>
            <person name="Calcas X."/>
            <person name="Devillers H."/>
            <person name="Durrens P."/>
            <person name="Sherman D.J."/>
            <person name="Nicaud J.-M."/>
            <person name="Neuveglise C."/>
        </authorList>
    </citation>
    <scope>NUCLEOTIDE SEQUENCE</scope>
    <source>
        <strain evidence="9">CECT1137</strain>
    </source>
</reference>
<dbReference type="OrthoDB" id="2525827at2759"/>
<keyword evidence="5 8" id="KW-0175">Coiled coil</keyword>